<accession>X1GLS8</accession>
<dbReference type="EMBL" id="BARU01023866">
    <property type="protein sequence ID" value="GAH58137.1"/>
    <property type="molecule type" value="Genomic_DNA"/>
</dbReference>
<proteinExistence type="predicted"/>
<dbReference type="AlphaFoldDB" id="X1GLS8"/>
<gene>
    <name evidence="1" type="ORF">S03H2_38691</name>
</gene>
<name>X1GLS8_9ZZZZ</name>
<sequence length="61" mass="7095">MAKMGKKAKIVVCMCDKTSKGEGTNCECWDTKGNPIVMTDLMRIRKKKKERFTPSPKRFRR</sequence>
<protein>
    <submittedName>
        <fullName evidence="1">Uncharacterized protein</fullName>
    </submittedName>
</protein>
<evidence type="ECO:0000313" key="1">
    <source>
        <dbReference type="EMBL" id="GAH58137.1"/>
    </source>
</evidence>
<reference evidence="1" key="1">
    <citation type="journal article" date="2014" name="Front. Microbiol.">
        <title>High frequency of phylogenetically diverse reductive dehalogenase-homologous genes in deep subseafloor sedimentary metagenomes.</title>
        <authorList>
            <person name="Kawai M."/>
            <person name="Futagami T."/>
            <person name="Toyoda A."/>
            <person name="Takaki Y."/>
            <person name="Nishi S."/>
            <person name="Hori S."/>
            <person name="Arai W."/>
            <person name="Tsubouchi T."/>
            <person name="Morono Y."/>
            <person name="Uchiyama I."/>
            <person name="Ito T."/>
            <person name="Fujiyama A."/>
            <person name="Inagaki F."/>
            <person name="Takami H."/>
        </authorList>
    </citation>
    <scope>NUCLEOTIDE SEQUENCE</scope>
    <source>
        <strain evidence="1">Expedition CK06-06</strain>
    </source>
</reference>
<organism evidence="1">
    <name type="scientific">marine sediment metagenome</name>
    <dbReference type="NCBI Taxonomy" id="412755"/>
    <lineage>
        <taxon>unclassified sequences</taxon>
        <taxon>metagenomes</taxon>
        <taxon>ecological metagenomes</taxon>
    </lineage>
</organism>
<comment type="caution">
    <text evidence="1">The sequence shown here is derived from an EMBL/GenBank/DDBJ whole genome shotgun (WGS) entry which is preliminary data.</text>
</comment>